<evidence type="ECO:0000256" key="2">
    <source>
        <dbReference type="ARBA" id="ARBA00022670"/>
    </source>
</evidence>
<evidence type="ECO:0000256" key="3">
    <source>
        <dbReference type="ARBA" id="ARBA00022723"/>
    </source>
</evidence>
<accession>A0A2A6DZV3</accession>
<feature type="transmembrane region" description="Helical" evidence="8">
    <location>
        <begin position="7"/>
        <end position="32"/>
    </location>
</feature>
<dbReference type="Gene3D" id="3.40.50.200">
    <property type="entry name" value="Peptidase S8/S53 domain"/>
    <property type="match status" value="1"/>
</dbReference>
<feature type="active site" description="Charge relay system" evidence="6">
    <location>
        <position position="98"/>
    </location>
</feature>
<reference evidence="10 11" key="1">
    <citation type="submission" date="2016-12" db="EMBL/GenBank/DDBJ databases">
        <title>Candidatus Reconcilibacillus cellulovorans genome.</title>
        <authorList>
            <person name="Kolinko S."/>
            <person name="Wu Y.-W."/>
            <person name="Tachea F."/>
            <person name="Denzel E."/>
            <person name="Hiras J."/>
            <person name="Baecker N."/>
            <person name="Chan L.J."/>
            <person name="Eichorst S.A."/>
            <person name="Frey D."/>
            <person name="Adams P.D."/>
            <person name="Pray T."/>
            <person name="Tanjore D."/>
            <person name="Petzold C.J."/>
            <person name="Gladden J.M."/>
            <person name="Simmons B.A."/>
            <person name="Singer S.W."/>
        </authorList>
    </citation>
    <scope>NUCLEOTIDE SEQUENCE [LARGE SCALE GENOMIC DNA]</scope>
    <source>
        <strain evidence="10">JTherm</strain>
    </source>
</reference>
<keyword evidence="8" id="KW-1133">Transmembrane helix</keyword>
<dbReference type="InterPro" id="IPR034202">
    <property type="entry name" value="Subtilisin_Carlsberg-like"/>
</dbReference>
<keyword evidence="4 6" id="KW-0378">Hydrolase</keyword>
<dbReference type="InterPro" id="IPR036852">
    <property type="entry name" value="Peptidase_S8/S53_dom_sf"/>
</dbReference>
<dbReference type="PROSITE" id="PS51892">
    <property type="entry name" value="SUBTILASE"/>
    <property type="match status" value="1"/>
</dbReference>
<organism evidence="10 11">
    <name type="scientific">Candidatus Reconcilbacillus cellulovorans</name>
    <dbReference type="NCBI Taxonomy" id="1906605"/>
    <lineage>
        <taxon>Bacteria</taxon>
        <taxon>Bacillati</taxon>
        <taxon>Bacillota</taxon>
        <taxon>Bacilli</taxon>
        <taxon>Bacillales</taxon>
        <taxon>Paenibacillaceae</taxon>
        <taxon>Candidatus Reconcilbacillus</taxon>
    </lineage>
</organism>
<dbReference type="SUPFAM" id="SSF52743">
    <property type="entry name" value="Subtilisin-like"/>
    <property type="match status" value="1"/>
</dbReference>
<evidence type="ECO:0000256" key="5">
    <source>
        <dbReference type="ARBA" id="ARBA00022825"/>
    </source>
</evidence>
<comment type="caution">
    <text evidence="10">The sequence shown here is derived from an EMBL/GenBank/DDBJ whole genome shotgun (WGS) entry which is preliminary data.</text>
</comment>
<dbReference type="CDD" id="cd07477">
    <property type="entry name" value="Peptidases_S8_Subtilisin_subset"/>
    <property type="match status" value="1"/>
</dbReference>
<evidence type="ECO:0000256" key="1">
    <source>
        <dbReference type="ARBA" id="ARBA00011073"/>
    </source>
</evidence>
<keyword evidence="8" id="KW-0812">Transmembrane</keyword>
<dbReference type="AlphaFoldDB" id="A0A2A6DZV3"/>
<keyword evidence="2 6" id="KW-0645">Protease</keyword>
<dbReference type="InterPro" id="IPR023827">
    <property type="entry name" value="Peptidase_S8_Asp-AS"/>
</dbReference>
<keyword evidence="3" id="KW-0479">Metal-binding</keyword>
<dbReference type="PANTHER" id="PTHR43806:SF11">
    <property type="entry name" value="CEREVISIN-RELATED"/>
    <property type="match status" value="1"/>
</dbReference>
<dbReference type="PROSITE" id="PS00138">
    <property type="entry name" value="SUBTILASE_SER"/>
    <property type="match status" value="1"/>
</dbReference>
<evidence type="ECO:0000259" key="9">
    <source>
        <dbReference type="Pfam" id="PF00082"/>
    </source>
</evidence>
<dbReference type="EMBL" id="MOXJ01000020">
    <property type="protein sequence ID" value="PDO10089.1"/>
    <property type="molecule type" value="Genomic_DNA"/>
</dbReference>
<dbReference type="GO" id="GO:0006508">
    <property type="term" value="P:proteolysis"/>
    <property type="evidence" value="ECO:0007669"/>
    <property type="project" value="UniProtKB-KW"/>
</dbReference>
<dbReference type="PANTHER" id="PTHR43806">
    <property type="entry name" value="PEPTIDASE S8"/>
    <property type="match status" value="1"/>
</dbReference>
<feature type="active site" description="Charge relay system" evidence="6">
    <location>
        <position position="250"/>
    </location>
</feature>
<evidence type="ECO:0000313" key="11">
    <source>
        <dbReference type="Proteomes" id="UP000243688"/>
    </source>
</evidence>
<evidence type="ECO:0000256" key="6">
    <source>
        <dbReference type="PROSITE-ProRule" id="PRU01240"/>
    </source>
</evidence>
<gene>
    <name evidence="10" type="ORF">BLM47_09310</name>
</gene>
<sequence length="310" mass="33103">MEMRWHLFKLVIMIFLTAGTFSLFIAIALGLLQKPSKPADPSSAPTPPTLLAGLTGQGVKVAVLDSGVAFEHPDFERRLQPGYNALDPSRPPLDDFGHGTPVTGVIFAQDNGFGVTGVAPDVQLFPVKVLDRYGEGDIDAVVRGLDWCIANGIHIVNMSFAVPEPDDRLHAAIRRAYDAGIVLVAAAENTFGGAPGYPASYEEVISVTAVDADKKPYRGAPKGKIDFAARGVDILSTSTDGGYERYSGTSIAAPRVTGWIARILQKPEAFDVETDNPGRLHVSVYEALRQMAEDLGEPGPDEVFGAGWIG</sequence>
<dbReference type="GO" id="GO:0046872">
    <property type="term" value="F:metal ion binding"/>
    <property type="evidence" value="ECO:0007669"/>
    <property type="project" value="UniProtKB-KW"/>
</dbReference>
<dbReference type="Proteomes" id="UP000243688">
    <property type="component" value="Unassembled WGS sequence"/>
</dbReference>
<dbReference type="InterPro" id="IPR050131">
    <property type="entry name" value="Peptidase_S8_subtilisin-like"/>
</dbReference>
<dbReference type="InterPro" id="IPR000209">
    <property type="entry name" value="Peptidase_S8/S53_dom"/>
</dbReference>
<name>A0A2A6DZV3_9BACL</name>
<comment type="similarity">
    <text evidence="1 6 7">Belongs to the peptidase S8 family.</text>
</comment>
<dbReference type="PRINTS" id="PR00723">
    <property type="entry name" value="SUBTILISIN"/>
</dbReference>
<feature type="domain" description="Peptidase S8/S53" evidence="9">
    <location>
        <begin position="56"/>
        <end position="307"/>
    </location>
</feature>
<evidence type="ECO:0000256" key="8">
    <source>
        <dbReference type="SAM" id="Phobius"/>
    </source>
</evidence>
<dbReference type="InterPro" id="IPR015500">
    <property type="entry name" value="Peptidase_S8_subtilisin-rel"/>
</dbReference>
<evidence type="ECO:0000256" key="4">
    <source>
        <dbReference type="ARBA" id="ARBA00022801"/>
    </source>
</evidence>
<evidence type="ECO:0000313" key="10">
    <source>
        <dbReference type="EMBL" id="PDO10089.1"/>
    </source>
</evidence>
<dbReference type="InterPro" id="IPR023828">
    <property type="entry name" value="Peptidase_S8_Ser-AS"/>
</dbReference>
<feature type="active site" description="Charge relay system" evidence="6">
    <location>
        <position position="65"/>
    </location>
</feature>
<keyword evidence="8" id="KW-0472">Membrane</keyword>
<keyword evidence="5 6" id="KW-0720">Serine protease</keyword>
<dbReference type="PROSITE" id="PS00136">
    <property type="entry name" value="SUBTILASE_ASP"/>
    <property type="match status" value="1"/>
</dbReference>
<proteinExistence type="inferred from homology"/>
<dbReference type="GO" id="GO:0004252">
    <property type="term" value="F:serine-type endopeptidase activity"/>
    <property type="evidence" value="ECO:0007669"/>
    <property type="project" value="UniProtKB-UniRule"/>
</dbReference>
<protein>
    <recommendedName>
        <fullName evidence="9">Peptidase S8/S53 domain-containing protein</fullName>
    </recommendedName>
</protein>
<dbReference type="Pfam" id="PF00082">
    <property type="entry name" value="Peptidase_S8"/>
    <property type="match status" value="1"/>
</dbReference>
<evidence type="ECO:0000256" key="7">
    <source>
        <dbReference type="RuleBase" id="RU003355"/>
    </source>
</evidence>